<protein>
    <recommendedName>
        <fullName evidence="6">Pentatricopeptide repeat-containing protein</fullName>
    </recommendedName>
</protein>
<organism evidence="4 5">
    <name type="scientific">Cinchona calisaya</name>
    <dbReference type="NCBI Taxonomy" id="153742"/>
    <lineage>
        <taxon>Eukaryota</taxon>
        <taxon>Viridiplantae</taxon>
        <taxon>Streptophyta</taxon>
        <taxon>Embryophyta</taxon>
        <taxon>Tracheophyta</taxon>
        <taxon>Spermatophyta</taxon>
        <taxon>Magnoliopsida</taxon>
        <taxon>eudicotyledons</taxon>
        <taxon>Gunneridae</taxon>
        <taxon>Pentapetalae</taxon>
        <taxon>asterids</taxon>
        <taxon>lamiids</taxon>
        <taxon>Gentianales</taxon>
        <taxon>Rubiaceae</taxon>
        <taxon>Cinchonoideae</taxon>
        <taxon>Cinchoneae</taxon>
        <taxon>Cinchona</taxon>
    </lineage>
</organism>
<dbReference type="AlphaFoldDB" id="A0ABD2YR77"/>
<dbReference type="PANTHER" id="PTHR46128">
    <property type="entry name" value="MITOCHONDRIAL GROUP I INTRON SPLICING FACTOR CCM1"/>
    <property type="match status" value="1"/>
</dbReference>
<reference evidence="4 5" key="1">
    <citation type="submission" date="2024-11" db="EMBL/GenBank/DDBJ databases">
        <title>A near-complete genome assembly of Cinchona calisaya.</title>
        <authorList>
            <person name="Lian D.C."/>
            <person name="Zhao X.W."/>
            <person name="Wei L."/>
        </authorList>
    </citation>
    <scope>NUCLEOTIDE SEQUENCE [LARGE SCALE GENOMIC DNA]</scope>
    <source>
        <tissue evidence="4">Nenye</tissue>
    </source>
</reference>
<feature type="repeat" description="PPR" evidence="3">
    <location>
        <begin position="12"/>
        <end position="46"/>
    </location>
</feature>
<dbReference type="InterPro" id="IPR002885">
    <property type="entry name" value="PPR_rpt"/>
</dbReference>
<name>A0ABD2YR77_9GENT</name>
<feature type="repeat" description="PPR" evidence="3">
    <location>
        <begin position="113"/>
        <end position="147"/>
    </location>
</feature>
<evidence type="ECO:0000256" key="2">
    <source>
        <dbReference type="ARBA" id="ARBA00022737"/>
    </source>
</evidence>
<dbReference type="NCBIfam" id="TIGR00756">
    <property type="entry name" value="PPR"/>
    <property type="match status" value="2"/>
</dbReference>
<keyword evidence="2" id="KW-0677">Repeat</keyword>
<sequence>MGNMFRSGIDLDMVCYNTLINLYYKEGKLEDACNLLDEAEKMGFECDKYTHVILIDGLCKAGNVKAAQRHLKNMNMMGFGTNLVVFDCFIDGLCKLGQVDYAMQVFESLKLKDEFTYSSMVGGLCRVGRFHLAAKQLQSCIESGMRIIRSDKRAVICGLRSLGFHDEAKKLQSKI</sequence>
<gene>
    <name evidence="4" type="ORF">ACH5RR_028512</name>
</gene>
<evidence type="ECO:0000313" key="4">
    <source>
        <dbReference type="EMBL" id="KAL3509111.1"/>
    </source>
</evidence>
<feature type="repeat" description="PPR" evidence="3">
    <location>
        <begin position="82"/>
        <end position="112"/>
    </location>
</feature>
<dbReference type="PANTHER" id="PTHR46128:SF307">
    <property type="entry name" value="PENTACOTRIPEPTIDE-REPEAT REGION OF PRORP DOMAIN-CONTAINING PROTEIN"/>
    <property type="match status" value="1"/>
</dbReference>
<dbReference type="InterPro" id="IPR011990">
    <property type="entry name" value="TPR-like_helical_dom_sf"/>
</dbReference>
<evidence type="ECO:0008006" key="6">
    <source>
        <dbReference type="Google" id="ProtNLM"/>
    </source>
</evidence>
<proteinExistence type="inferred from homology"/>
<evidence type="ECO:0000256" key="1">
    <source>
        <dbReference type="ARBA" id="ARBA00007626"/>
    </source>
</evidence>
<dbReference type="PROSITE" id="PS51375">
    <property type="entry name" value="PPR"/>
    <property type="match status" value="4"/>
</dbReference>
<keyword evidence="5" id="KW-1185">Reference proteome</keyword>
<feature type="repeat" description="PPR" evidence="3">
    <location>
        <begin position="47"/>
        <end position="81"/>
    </location>
</feature>
<comment type="similarity">
    <text evidence="1">Belongs to the PPR family. P subfamily.</text>
</comment>
<dbReference type="Gene3D" id="1.25.40.10">
    <property type="entry name" value="Tetratricopeptide repeat domain"/>
    <property type="match status" value="2"/>
</dbReference>
<dbReference type="Pfam" id="PF13041">
    <property type="entry name" value="PPR_2"/>
    <property type="match status" value="2"/>
</dbReference>
<evidence type="ECO:0000256" key="3">
    <source>
        <dbReference type="PROSITE-ProRule" id="PRU00708"/>
    </source>
</evidence>
<dbReference type="EMBL" id="JBJUIK010000012">
    <property type="protein sequence ID" value="KAL3509111.1"/>
    <property type="molecule type" value="Genomic_DNA"/>
</dbReference>
<evidence type="ECO:0000313" key="5">
    <source>
        <dbReference type="Proteomes" id="UP001630127"/>
    </source>
</evidence>
<dbReference type="InterPro" id="IPR050872">
    <property type="entry name" value="PPR_P_subfamily"/>
</dbReference>
<dbReference type="Proteomes" id="UP001630127">
    <property type="component" value="Unassembled WGS sequence"/>
</dbReference>
<accession>A0ABD2YR77</accession>
<comment type="caution">
    <text evidence="4">The sequence shown here is derived from an EMBL/GenBank/DDBJ whole genome shotgun (WGS) entry which is preliminary data.</text>
</comment>